<name>A0A0P6XRT9_9CHLR</name>
<dbReference type="Gene3D" id="3.30.1180.10">
    <property type="match status" value="1"/>
</dbReference>
<dbReference type="NCBIfam" id="TIGR00762">
    <property type="entry name" value="DegV"/>
    <property type="match status" value="1"/>
</dbReference>
<dbReference type="Proteomes" id="UP000050501">
    <property type="component" value="Unassembled WGS sequence"/>
</dbReference>
<evidence type="ECO:0000313" key="2">
    <source>
        <dbReference type="EMBL" id="KPL77961.1"/>
    </source>
</evidence>
<dbReference type="InterPro" id="IPR050270">
    <property type="entry name" value="DegV_domain_contain"/>
</dbReference>
<evidence type="ECO:0008006" key="4">
    <source>
        <dbReference type="Google" id="ProtNLM"/>
    </source>
</evidence>
<evidence type="ECO:0000313" key="3">
    <source>
        <dbReference type="Proteomes" id="UP000050501"/>
    </source>
</evidence>
<dbReference type="Pfam" id="PF02645">
    <property type="entry name" value="DegV"/>
    <property type="match status" value="1"/>
</dbReference>
<proteinExistence type="predicted"/>
<dbReference type="PROSITE" id="PS51482">
    <property type="entry name" value="DEGV"/>
    <property type="match status" value="1"/>
</dbReference>
<reference evidence="2 3" key="1">
    <citation type="submission" date="2015-07" db="EMBL/GenBank/DDBJ databases">
        <title>Genome sequence of Levilinea saccharolytica DSM 16555.</title>
        <authorList>
            <person name="Hemp J."/>
            <person name="Ward L.M."/>
            <person name="Pace L.A."/>
            <person name="Fischer W.W."/>
        </authorList>
    </citation>
    <scope>NUCLEOTIDE SEQUENCE [LARGE SCALE GENOMIC DNA]</scope>
    <source>
        <strain evidence="2 3">KIBI-1</strain>
    </source>
</reference>
<dbReference type="SUPFAM" id="SSF82549">
    <property type="entry name" value="DAK1/DegV-like"/>
    <property type="match status" value="1"/>
</dbReference>
<dbReference type="PANTHER" id="PTHR33434:SF2">
    <property type="entry name" value="FATTY ACID-BINDING PROTEIN TM_1468"/>
    <property type="match status" value="1"/>
</dbReference>
<keyword evidence="3" id="KW-1185">Reference proteome</keyword>
<comment type="caution">
    <text evidence="2">The sequence shown here is derived from an EMBL/GenBank/DDBJ whole genome shotgun (WGS) entry which is preliminary data.</text>
</comment>
<dbReference type="STRING" id="229921.ADN01_15445"/>
<dbReference type="AlphaFoldDB" id="A0A0P6XRT9"/>
<dbReference type="GO" id="GO:0008289">
    <property type="term" value="F:lipid binding"/>
    <property type="evidence" value="ECO:0007669"/>
    <property type="project" value="UniProtKB-KW"/>
</dbReference>
<dbReference type="RefSeq" id="WP_062416818.1">
    <property type="nucleotide sequence ID" value="NZ_DF967974.1"/>
</dbReference>
<dbReference type="InterPro" id="IPR043168">
    <property type="entry name" value="DegV_C"/>
</dbReference>
<dbReference type="InterPro" id="IPR003797">
    <property type="entry name" value="DegV"/>
</dbReference>
<dbReference type="EMBL" id="LGCM01000058">
    <property type="protein sequence ID" value="KPL77961.1"/>
    <property type="molecule type" value="Genomic_DNA"/>
</dbReference>
<dbReference type="PANTHER" id="PTHR33434">
    <property type="entry name" value="DEGV DOMAIN-CONTAINING PROTEIN DR_1986-RELATED"/>
    <property type="match status" value="1"/>
</dbReference>
<accession>A0A0P6XRT9</accession>
<keyword evidence="1" id="KW-0446">Lipid-binding</keyword>
<evidence type="ECO:0000256" key="1">
    <source>
        <dbReference type="ARBA" id="ARBA00023121"/>
    </source>
</evidence>
<protein>
    <recommendedName>
        <fullName evidence="4">DegV family protein</fullName>
    </recommendedName>
</protein>
<gene>
    <name evidence="2" type="ORF">ADN01_15445</name>
</gene>
<sequence length="290" mass="31822">MHDSRVAIITDSTCDLPQEMIDQYGIYVQPLRVIWGEEQLRDRIDIQPQEFYDRLAQGYPIPTSSQPSVLEFVELYQRAQAEGAEEIVTLTLSSGMSGTYQTALQAAQQVSLPVHVIDTKGPTMTLGWQVLAVARARLAGVNVQGMLAVAEKVRRSLVQYVCMDTVEYLRKGGRIGKAIGLLANMLDIKPIIQVNHESGVVEPIAVARTHRKAVEVFYEKFFSRLDTSLPMRIAVLHGGVAEEAQQLAERITADFHPVEIIVNTTGPVLGIHTGPRALALAGYCEEAGGA</sequence>
<organism evidence="2 3">
    <name type="scientific">Levilinea saccharolytica</name>
    <dbReference type="NCBI Taxonomy" id="229921"/>
    <lineage>
        <taxon>Bacteria</taxon>
        <taxon>Bacillati</taxon>
        <taxon>Chloroflexota</taxon>
        <taxon>Anaerolineae</taxon>
        <taxon>Anaerolineales</taxon>
        <taxon>Anaerolineaceae</taxon>
        <taxon>Levilinea</taxon>
    </lineage>
</organism>
<dbReference type="Gene3D" id="3.40.50.10170">
    <property type="match status" value="1"/>
</dbReference>